<feature type="chain" id="PRO_5041978926" evidence="1">
    <location>
        <begin position="22"/>
        <end position="202"/>
    </location>
</feature>
<dbReference type="Pfam" id="PF12296">
    <property type="entry name" value="HsbA"/>
    <property type="match status" value="1"/>
</dbReference>
<gene>
    <name evidence="2" type="ORF">FE257_003074</name>
</gene>
<dbReference type="PANTHER" id="PTHR38123:SF3">
    <property type="entry name" value="ANTIGENIC CELL WALL GALACTOMANNOPROTEIN"/>
    <property type="match status" value="1"/>
</dbReference>
<evidence type="ECO:0000256" key="1">
    <source>
        <dbReference type="SAM" id="SignalP"/>
    </source>
</evidence>
<protein>
    <submittedName>
        <fullName evidence="2">Uncharacterized protein</fullName>
    </submittedName>
</protein>
<comment type="caution">
    <text evidence="2">The sequence shown here is derived from an EMBL/GenBank/DDBJ whole genome shotgun (WGS) entry which is preliminary data.</text>
</comment>
<dbReference type="EMBL" id="VCAU01000153">
    <property type="protein sequence ID" value="KAF9883690.1"/>
    <property type="molecule type" value="Genomic_DNA"/>
</dbReference>
<reference evidence="2" key="1">
    <citation type="journal article" date="2019" name="Beilstein J. Org. Chem.">
        <title>Nanangenines: drimane sesquiterpenoids as the dominant metabolite cohort of a novel Australian fungus, Aspergillus nanangensis.</title>
        <authorList>
            <person name="Lacey H.J."/>
            <person name="Gilchrist C.L.M."/>
            <person name="Crombie A."/>
            <person name="Kalaitzis J.A."/>
            <person name="Vuong D."/>
            <person name="Rutledge P.J."/>
            <person name="Turner P."/>
            <person name="Pitt J.I."/>
            <person name="Lacey E."/>
            <person name="Chooi Y.H."/>
            <person name="Piggott A.M."/>
        </authorList>
    </citation>
    <scope>NUCLEOTIDE SEQUENCE</scope>
    <source>
        <strain evidence="2">MST-FP2251</strain>
    </source>
</reference>
<evidence type="ECO:0000313" key="3">
    <source>
        <dbReference type="Proteomes" id="UP001194746"/>
    </source>
</evidence>
<evidence type="ECO:0000313" key="2">
    <source>
        <dbReference type="EMBL" id="KAF9883690.1"/>
    </source>
</evidence>
<dbReference type="Proteomes" id="UP001194746">
    <property type="component" value="Unassembled WGS sequence"/>
</dbReference>
<name>A0AAD4GNS1_ASPNN</name>
<keyword evidence="3" id="KW-1185">Reference proteome</keyword>
<keyword evidence="1" id="KW-0732">Signal</keyword>
<accession>A0AAD4GNS1</accession>
<feature type="signal peptide" evidence="1">
    <location>
        <begin position="1"/>
        <end position="21"/>
    </location>
</feature>
<dbReference type="GO" id="GO:0005576">
    <property type="term" value="C:extracellular region"/>
    <property type="evidence" value="ECO:0007669"/>
    <property type="project" value="TreeGrafter"/>
</dbReference>
<reference evidence="2" key="2">
    <citation type="submission" date="2020-02" db="EMBL/GenBank/DDBJ databases">
        <authorList>
            <person name="Gilchrist C.L.M."/>
            <person name="Chooi Y.-H."/>
        </authorList>
    </citation>
    <scope>NUCLEOTIDE SEQUENCE</scope>
    <source>
        <strain evidence="2">MST-FP2251</strain>
    </source>
</reference>
<dbReference type="PANTHER" id="PTHR38123">
    <property type="entry name" value="CELL WALL SERINE-THREONINE-RICH GALACTOMANNOPROTEIN MP1 (AFU_ORTHOLOGUE AFUA_4G03240)"/>
    <property type="match status" value="1"/>
</dbReference>
<sequence>MQRFITSLVLLNILFISPILSLSDHATHILAHLSGISSALEAGQDAGNGYYGGLLAAIPSGQRTMDVWAALRQANEEIQSNPLSEEDSTAVVESLASTHTLSIAVMEMMVEKEPHFRAAKVHFLVPIALDAFYKEVDDLLTTLAKQVSPGHRHTVQRVGAEFTQAWEKVFAASMANTDGTAGSWINYLPFFDTVQPILGRLL</sequence>
<dbReference type="InterPro" id="IPR021054">
    <property type="entry name" value="Cell_wall_mannoprotein_1"/>
</dbReference>
<proteinExistence type="predicted"/>
<organism evidence="2 3">
    <name type="scientific">Aspergillus nanangensis</name>
    <dbReference type="NCBI Taxonomy" id="2582783"/>
    <lineage>
        <taxon>Eukaryota</taxon>
        <taxon>Fungi</taxon>
        <taxon>Dikarya</taxon>
        <taxon>Ascomycota</taxon>
        <taxon>Pezizomycotina</taxon>
        <taxon>Eurotiomycetes</taxon>
        <taxon>Eurotiomycetidae</taxon>
        <taxon>Eurotiales</taxon>
        <taxon>Aspergillaceae</taxon>
        <taxon>Aspergillus</taxon>
        <taxon>Aspergillus subgen. Circumdati</taxon>
    </lineage>
</organism>
<dbReference type="AlphaFoldDB" id="A0AAD4GNS1"/>